<reference evidence="1 2" key="1">
    <citation type="submission" date="2024-03" db="EMBL/GenBank/DDBJ databases">
        <title>Sulfurimonas sp. HSL3-1.</title>
        <authorList>
            <person name="Wang S."/>
        </authorList>
    </citation>
    <scope>NUCLEOTIDE SEQUENCE [LARGE SCALE GENOMIC DNA]</scope>
    <source>
        <strain evidence="1 2">HSL3-1</strain>
    </source>
</reference>
<dbReference type="PANTHER" id="PTHR33295">
    <property type="entry name" value="ATPASE"/>
    <property type="match status" value="1"/>
</dbReference>
<dbReference type="EMBL" id="CP147920">
    <property type="protein sequence ID" value="XAU14944.1"/>
    <property type="molecule type" value="Genomic_DNA"/>
</dbReference>
<dbReference type="GO" id="GO:0005524">
    <property type="term" value="F:ATP binding"/>
    <property type="evidence" value="ECO:0007669"/>
    <property type="project" value="UniProtKB-KW"/>
</dbReference>
<sequence>MTELLEKFYRQDLHAGGYVERKFSPPEHSFYLSGIPLSGKSMLIKHYLLQKKKASYLYVDCSDIRIDTERFNAQIRSFCNTHEIATLVLDNYRPALLLPSVTQLILIAREVPEAEGFPHYRLFPLDFEEFLAFERKYDESALNDFLQLGGLPVMHKTPSEERHPLLQRAFKEALGDIGFDLMLLAARLHTQKVSAFMLYERLKSERKISKDMLYRHYASMLSEGYLHAVAKFGHPRATKKLYLCDIALKNALVFQKHFGRLFENMVLTELAKHHGEVFYEEQIDFYLPESNRVILCMPFGTKEILFKKIEQAEAFIVTHGVQRVEVVTMSSESSLHHPFVEAEMIPFAQWALGEEE</sequence>
<dbReference type="Proteomes" id="UP001447842">
    <property type="component" value="Chromosome"/>
</dbReference>
<dbReference type="RefSeq" id="WP_345972543.1">
    <property type="nucleotide sequence ID" value="NZ_CP147920.1"/>
</dbReference>
<accession>A0ABZ3H9E0</accession>
<organism evidence="1 2">
    <name type="scientific">Sulfurimonas diazotrophicus</name>
    <dbReference type="NCBI Taxonomy" id="3131939"/>
    <lineage>
        <taxon>Bacteria</taxon>
        <taxon>Pseudomonadati</taxon>
        <taxon>Campylobacterota</taxon>
        <taxon>Epsilonproteobacteria</taxon>
        <taxon>Campylobacterales</taxon>
        <taxon>Sulfurimonadaceae</taxon>
        <taxon>Sulfurimonas</taxon>
    </lineage>
</organism>
<name>A0ABZ3H9E0_9BACT</name>
<dbReference type="PANTHER" id="PTHR33295:SF8">
    <property type="entry name" value="AAA+ ATPASE DOMAIN-CONTAINING PROTEIN"/>
    <property type="match status" value="1"/>
</dbReference>
<gene>
    <name evidence="1" type="ORF">WCY31_11955</name>
</gene>
<keyword evidence="1" id="KW-0067">ATP-binding</keyword>
<evidence type="ECO:0000313" key="1">
    <source>
        <dbReference type="EMBL" id="XAU14944.1"/>
    </source>
</evidence>
<keyword evidence="1" id="KW-0547">Nucleotide-binding</keyword>
<evidence type="ECO:0000313" key="2">
    <source>
        <dbReference type="Proteomes" id="UP001447842"/>
    </source>
</evidence>
<keyword evidence="2" id="KW-1185">Reference proteome</keyword>
<protein>
    <submittedName>
        <fullName evidence="1">ATP-binding protein</fullName>
    </submittedName>
</protein>
<proteinExistence type="predicted"/>